<evidence type="ECO:0000313" key="2">
    <source>
        <dbReference type="EMBL" id="KAJ8867811.1"/>
    </source>
</evidence>
<keyword evidence="3" id="KW-1185">Reference proteome</keyword>
<proteinExistence type="predicted"/>
<comment type="caution">
    <text evidence="2">The sequence shown here is derived from an EMBL/GenBank/DDBJ whole genome shotgun (WGS) entry which is preliminary data.</text>
</comment>
<feature type="region of interest" description="Disordered" evidence="1">
    <location>
        <begin position="84"/>
        <end position="103"/>
    </location>
</feature>
<reference evidence="2 3" key="1">
    <citation type="submission" date="2023-02" db="EMBL/GenBank/DDBJ databases">
        <title>LHISI_Scaffold_Assembly.</title>
        <authorList>
            <person name="Stuart O.P."/>
            <person name="Cleave R."/>
            <person name="Magrath M.J.L."/>
            <person name="Mikheyev A.S."/>
        </authorList>
    </citation>
    <scope>NUCLEOTIDE SEQUENCE [LARGE SCALE GENOMIC DNA]</scope>
    <source>
        <strain evidence="2">Daus_M_001</strain>
        <tissue evidence="2">Leg muscle</tissue>
    </source>
</reference>
<dbReference type="Proteomes" id="UP001159363">
    <property type="component" value="Chromosome 14"/>
</dbReference>
<dbReference type="EMBL" id="JARBHB010000015">
    <property type="protein sequence ID" value="KAJ8867811.1"/>
    <property type="molecule type" value="Genomic_DNA"/>
</dbReference>
<evidence type="ECO:0000313" key="3">
    <source>
        <dbReference type="Proteomes" id="UP001159363"/>
    </source>
</evidence>
<sequence length="442" mass="49689">MRMTYDSLATAYFSHRGWVTRQGTRYCSGQTTFFPPRQTGLDSRRGGLQFFTRGNRARRFRWLAGILEDFPFSSPLRSGDAPFSPRSPFISSQDVDAKSRPNLSVNGTIRASRIRRVGKGHIRRLNTADRRTGTYLERVAHGHKGRRTLDSPRHELVRLNVSLRARSLEAVQVGQKRWIGERNGTWPLLRTHPGIRLERFRKTKELRNRDGRTGNRTRVLPNANPSAVAERLTCSPPTNANRVQPPAGVTLGFLLVGIAPDDAAGRRVFSGISRFPGPFIPALLYSHLNHPHWLSRPRYVDQLVVSLAAPEFDVLLGIAFRETSHDAFATLAPFACDTSARREAFISTLWPHTRSLDNFSLPLLPTPDLLLLSPPHPARLPPRRSGLNPRPAHFGPSHVGIVPDDAVGRRVFSEVSRLPRPLTPAPFHTHLNNPHRLSRTLF</sequence>
<accession>A0ABQ9G9U0</accession>
<evidence type="ECO:0000256" key="1">
    <source>
        <dbReference type="SAM" id="MobiDB-lite"/>
    </source>
</evidence>
<organism evidence="2 3">
    <name type="scientific">Dryococelus australis</name>
    <dbReference type="NCBI Taxonomy" id="614101"/>
    <lineage>
        <taxon>Eukaryota</taxon>
        <taxon>Metazoa</taxon>
        <taxon>Ecdysozoa</taxon>
        <taxon>Arthropoda</taxon>
        <taxon>Hexapoda</taxon>
        <taxon>Insecta</taxon>
        <taxon>Pterygota</taxon>
        <taxon>Neoptera</taxon>
        <taxon>Polyneoptera</taxon>
        <taxon>Phasmatodea</taxon>
        <taxon>Verophasmatodea</taxon>
        <taxon>Anareolatae</taxon>
        <taxon>Phasmatidae</taxon>
        <taxon>Eurycanthinae</taxon>
        <taxon>Dryococelus</taxon>
    </lineage>
</organism>
<gene>
    <name evidence="2" type="ORF">PR048_031616</name>
</gene>
<name>A0ABQ9G9U0_9NEOP</name>
<protein>
    <submittedName>
        <fullName evidence="2">Uncharacterized protein</fullName>
    </submittedName>
</protein>